<protein>
    <submittedName>
        <fullName evidence="1">Uncharacterized protein</fullName>
    </submittedName>
</protein>
<dbReference type="EMBL" id="LXQA011183556">
    <property type="protein sequence ID" value="MCI88097.1"/>
    <property type="molecule type" value="Genomic_DNA"/>
</dbReference>
<evidence type="ECO:0000313" key="1">
    <source>
        <dbReference type="EMBL" id="MCI88097.1"/>
    </source>
</evidence>
<sequence>MLVGRHPLAPSLDWGGWWATVLDTQKIVSHRL</sequence>
<evidence type="ECO:0000313" key="2">
    <source>
        <dbReference type="Proteomes" id="UP000265520"/>
    </source>
</evidence>
<feature type="non-terminal residue" evidence="1">
    <location>
        <position position="32"/>
    </location>
</feature>
<accession>A0A392VJL1</accession>
<dbReference type="AlphaFoldDB" id="A0A392VJL1"/>
<comment type="caution">
    <text evidence="1">The sequence shown here is derived from an EMBL/GenBank/DDBJ whole genome shotgun (WGS) entry which is preliminary data.</text>
</comment>
<keyword evidence="2" id="KW-1185">Reference proteome</keyword>
<organism evidence="1 2">
    <name type="scientific">Trifolium medium</name>
    <dbReference type="NCBI Taxonomy" id="97028"/>
    <lineage>
        <taxon>Eukaryota</taxon>
        <taxon>Viridiplantae</taxon>
        <taxon>Streptophyta</taxon>
        <taxon>Embryophyta</taxon>
        <taxon>Tracheophyta</taxon>
        <taxon>Spermatophyta</taxon>
        <taxon>Magnoliopsida</taxon>
        <taxon>eudicotyledons</taxon>
        <taxon>Gunneridae</taxon>
        <taxon>Pentapetalae</taxon>
        <taxon>rosids</taxon>
        <taxon>fabids</taxon>
        <taxon>Fabales</taxon>
        <taxon>Fabaceae</taxon>
        <taxon>Papilionoideae</taxon>
        <taxon>50 kb inversion clade</taxon>
        <taxon>NPAAA clade</taxon>
        <taxon>Hologalegina</taxon>
        <taxon>IRL clade</taxon>
        <taxon>Trifolieae</taxon>
        <taxon>Trifolium</taxon>
    </lineage>
</organism>
<reference evidence="1 2" key="1">
    <citation type="journal article" date="2018" name="Front. Plant Sci.">
        <title>Red Clover (Trifolium pratense) and Zigzag Clover (T. medium) - A Picture of Genomic Similarities and Differences.</title>
        <authorList>
            <person name="Dluhosova J."/>
            <person name="Istvanek J."/>
            <person name="Nedelnik J."/>
            <person name="Repkova J."/>
        </authorList>
    </citation>
    <scope>NUCLEOTIDE SEQUENCE [LARGE SCALE GENOMIC DNA]</scope>
    <source>
        <strain evidence="2">cv. 10/8</strain>
        <tissue evidence="1">Leaf</tissue>
    </source>
</reference>
<name>A0A392VJL1_9FABA</name>
<proteinExistence type="predicted"/>
<dbReference type="Proteomes" id="UP000265520">
    <property type="component" value="Unassembled WGS sequence"/>
</dbReference>